<proteinExistence type="predicted"/>
<keyword evidence="1 4" id="KW-0349">Heme</keyword>
<evidence type="ECO:0000313" key="6">
    <source>
        <dbReference type="EMBL" id="ADB15895.1"/>
    </source>
</evidence>
<dbReference type="PROSITE" id="PS51007">
    <property type="entry name" value="CYTC"/>
    <property type="match status" value="1"/>
</dbReference>
<protein>
    <submittedName>
        <fullName evidence="6">Heme-binding protein</fullName>
    </submittedName>
</protein>
<keyword evidence="2 4" id="KW-0479">Metal-binding</keyword>
<dbReference type="InterPro" id="IPR013428">
    <property type="entry name" value="Membrane-bound_put_N"/>
</dbReference>
<dbReference type="InterPro" id="IPR011989">
    <property type="entry name" value="ARM-like"/>
</dbReference>
<dbReference type="InterPro" id="IPR009056">
    <property type="entry name" value="Cyt_c-like_dom"/>
</dbReference>
<dbReference type="OrthoDB" id="9770043at2"/>
<reference evidence="6 7" key="1">
    <citation type="journal article" date="2009" name="Stand. Genomic Sci.">
        <title>Complete genome sequence of Pirellula staleyi type strain (ATCC 27377).</title>
        <authorList>
            <person name="Clum A."/>
            <person name="Tindall B.J."/>
            <person name="Sikorski J."/>
            <person name="Ivanova N."/>
            <person name="Mavrommatis K."/>
            <person name="Lucas S."/>
            <person name="Glavina del Rio T."/>
            <person name="Nolan M."/>
            <person name="Chen F."/>
            <person name="Tice H."/>
            <person name="Pitluck S."/>
            <person name="Cheng J.F."/>
            <person name="Chertkov O."/>
            <person name="Brettin T."/>
            <person name="Han C."/>
            <person name="Detter J.C."/>
            <person name="Kuske C."/>
            <person name="Bruce D."/>
            <person name="Goodwin L."/>
            <person name="Ovchinikova G."/>
            <person name="Pati A."/>
            <person name="Mikhailova N."/>
            <person name="Chen A."/>
            <person name="Palaniappan K."/>
            <person name="Land M."/>
            <person name="Hauser L."/>
            <person name="Chang Y.J."/>
            <person name="Jeffries C.D."/>
            <person name="Chain P."/>
            <person name="Rohde M."/>
            <person name="Goker M."/>
            <person name="Bristow J."/>
            <person name="Eisen J.A."/>
            <person name="Markowitz V."/>
            <person name="Hugenholtz P."/>
            <person name="Kyrpides N.C."/>
            <person name="Klenk H.P."/>
            <person name="Lapidus A."/>
        </authorList>
    </citation>
    <scope>NUCLEOTIDE SEQUENCE [LARGE SCALE GENOMIC DNA]</scope>
    <source>
        <strain evidence="7">ATCC 27377 / DSM 6068 / ICPB 4128</strain>
    </source>
</reference>
<dbReference type="InterPro" id="IPR011042">
    <property type="entry name" value="6-blade_b-propeller_TolB-like"/>
</dbReference>
<dbReference type="Pfam" id="PF13646">
    <property type="entry name" value="HEAT_2"/>
    <property type="match status" value="1"/>
</dbReference>
<evidence type="ECO:0000259" key="5">
    <source>
        <dbReference type="PROSITE" id="PS51007"/>
    </source>
</evidence>
<dbReference type="NCBIfam" id="TIGR02603">
    <property type="entry name" value="CxxCH_TIGR02603"/>
    <property type="match status" value="1"/>
</dbReference>
<dbReference type="InterPro" id="IPR016024">
    <property type="entry name" value="ARM-type_fold"/>
</dbReference>
<accession>D2R968</accession>
<dbReference type="InterPro" id="IPR013427">
    <property type="entry name" value="Haem-bd_dom_put"/>
</dbReference>
<dbReference type="Gene3D" id="2.120.10.30">
    <property type="entry name" value="TolB, C-terminal domain"/>
    <property type="match status" value="1"/>
</dbReference>
<evidence type="ECO:0000256" key="2">
    <source>
        <dbReference type="ARBA" id="ARBA00022723"/>
    </source>
</evidence>
<evidence type="ECO:0000256" key="4">
    <source>
        <dbReference type="PROSITE-ProRule" id="PRU00433"/>
    </source>
</evidence>
<feature type="domain" description="Cytochrome c" evidence="5">
    <location>
        <begin position="899"/>
        <end position="1038"/>
    </location>
</feature>
<dbReference type="Gene3D" id="1.10.760.10">
    <property type="entry name" value="Cytochrome c-like domain"/>
    <property type="match status" value="1"/>
</dbReference>
<dbReference type="InterPro" id="IPR011041">
    <property type="entry name" value="Quinoprot_gluc/sorb_DH_b-prop"/>
</dbReference>
<organism evidence="6 7">
    <name type="scientific">Pirellula staleyi (strain ATCC 27377 / DSM 6068 / ICPB 4128)</name>
    <name type="common">Pirella staleyi</name>
    <dbReference type="NCBI Taxonomy" id="530564"/>
    <lineage>
        <taxon>Bacteria</taxon>
        <taxon>Pseudomonadati</taxon>
        <taxon>Planctomycetota</taxon>
        <taxon>Planctomycetia</taxon>
        <taxon>Pirellulales</taxon>
        <taxon>Pirellulaceae</taxon>
        <taxon>Pirellula</taxon>
    </lineage>
</organism>
<dbReference type="GO" id="GO:0009055">
    <property type="term" value="F:electron transfer activity"/>
    <property type="evidence" value="ECO:0007669"/>
    <property type="project" value="InterPro"/>
</dbReference>
<evidence type="ECO:0000256" key="3">
    <source>
        <dbReference type="ARBA" id="ARBA00023004"/>
    </source>
</evidence>
<dbReference type="InterPro" id="IPR004155">
    <property type="entry name" value="PBS_lyase_HEAT"/>
</dbReference>
<dbReference type="HOGENOM" id="CLU_004500_0_0_0"/>
<dbReference type="AlphaFoldDB" id="D2R968"/>
<dbReference type="GO" id="GO:0046872">
    <property type="term" value="F:metal ion binding"/>
    <property type="evidence" value="ECO:0007669"/>
    <property type="project" value="UniProtKB-KW"/>
</dbReference>
<dbReference type="eggNOG" id="COG2133">
    <property type="taxonomic scope" value="Bacteria"/>
</dbReference>
<dbReference type="SUPFAM" id="SSF46626">
    <property type="entry name" value="Cytochrome c"/>
    <property type="match status" value="1"/>
</dbReference>
<dbReference type="InterPro" id="IPR036909">
    <property type="entry name" value="Cyt_c-like_dom_sf"/>
</dbReference>
<dbReference type="Pfam" id="PF23500">
    <property type="entry name" value="DUF7133"/>
    <property type="match status" value="1"/>
</dbReference>
<dbReference type="EMBL" id="CP001848">
    <property type="protein sequence ID" value="ADB15895.1"/>
    <property type="molecule type" value="Genomic_DNA"/>
</dbReference>
<dbReference type="GO" id="GO:0020037">
    <property type="term" value="F:heme binding"/>
    <property type="evidence" value="ECO:0007669"/>
    <property type="project" value="InterPro"/>
</dbReference>
<dbReference type="PANTHER" id="PTHR33546:SF1">
    <property type="entry name" value="LARGE, MULTIFUNCTIONAL SECRETED PROTEIN"/>
    <property type="match status" value="1"/>
</dbReference>
<dbReference type="NCBIfam" id="TIGR02604">
    <property type="entry name" value="Piru_Ver_Nterm"/>
    <property type="match status" value="1"/>
</dbReference>
<name>D2R968_PIRSD</name>
<evidence type="ECO:0000256" key="1">
    <source>
        <dbReference type="ARBA" id="ARBA00022617"/>
    </source>
</evidence>
<dbReference type="Gene3D" id="1.25.10.10">
    <property type="entry name" value="Leucine-rich Repeat Variant"/>
    <property type="match status" value="1"/>
</dbReference>
<dbReference type="eggNOG" id="COG2010">
    <property type="taxonomic scope" value="Bacteria"/>
</dbReference>
<dbReference type="PANTHER" id="PTHR33546">
    <property type="entry name" value="LARGE, MULTIFUNCTIONAL SECRETED PROTEIN-RELATED"/>
    <property type="match status" value="1"/>
</dbReference>
<keyword evidence="7" id="KW-1185">Reference proteome</keyword>
<dbReference type="SUPFAM" id="SSF50952">
    <property type="entry name" value="Soluble quinoprotein glucose dehydrogenase"/>
    <property type="match status" value="1"/>
</dbReference>
<evidence type="ECO:0000313" key="7">
    <source>
        <dbReference type="Proteomes" id="UP000001887"/>
    </source>
</evidence>
<dbReference type="STRING" id="530564.Psta_1217"/>
<dbReference type="eggNOG" id="COG1413">
    <property type="taxonomic scope" value="Bacteria"/>
</dbReference>
<dbReference type="KEGG" id="psl:Psta_1217"/>
<sequence length="1048" mass="113009" precursor="true">MLRTVVITLIGIVSVVGAMVASAVEPTKLPVAVPSGFQVKRVASQPLVERPMFAALDPQGGLYVLDSGGANGSDRRENPADVVRYLTDTDGDGVYDKSVIFADKIVFGTGLVCYDKAVFVTSPPSLWKFEDTTGDGIADQRTELVTGFAFNQSCTDDLHGACLGPDGRIYFLPGRFHHKAQVPGGPVIREGVGPWLMRCRPDGREAEIVSGAVGNPVEVAFLPTGDAFIQGTFWAKPSAADGLRDALIHAVPGGEYSVRDRDYSDRVRTGDFLPALVPLTATAPSGLTAYWSDTWGPEYRHNLFTSHFNTGRILRHRLSPQGGTFTSVTEDFVTAAQGDVHFTDVLEDADGSLLVVDTGGWYLACCPASGTSKPEVKGAIYRVSREGAQRVADPYGNAIPWEQATAADLAQRLGDPRFAVRERSILALSKRGDDAIVELTQVLQSRAATPQQRQNAVWALCRMEGPAARKAGRVALSDSAEEVRQSAAHAAALHRDNGALDQLQQLLRDNSLAVRREAAHALGRIGRGEAVPKLLEAIGALSQGTAAASDRFVEHALIFAIISINDAVATRPGLTASGFAERRAALMALDQMALTILASGDIAPLLATSDPVLQQAAIDVLARHPEWTTESIKLIDGWLRERALDETRVQMLIGVVRALRNDKSMRRVLDQHLANQSKLSIPARRALLLAVGRSGVSEVPNSWQEGVSEALQATEPEIRFVALQTAAGLSLKELAGDIHRLAADSSSSAALRLTALRSLAVLQQELSDQEFDYLLLRLSPEVPIQERLTAVDVVAQTQQSDARLRRLVPLVRAASPIELPALLTPFSRGTDTEVGLELVAALTSSTVNPPPEIVEQALQRYGESVQVAARPLLERLKKSTQNQAARLKELETVLECNPGDLERGRELFFSKAQCHLCHAVAGRGGKVGPDLSAIGDIRSRRDLLEAVAFPSATFARGFEPMMVALADGRVLTGLAGRETADELVLVVVQDNKPVEVPLSRDMIEQVQIGRISTMPNGLDHQLQPQELSDLIGYLQQLRKQKPEPDGGK</sequence>
<dbReference type="SUPFAM" id="SSF48371">
    <property type="entry name" value="ARM repeat"/>
    <property type="match status" value="2"/>
</dbReference>
<dbReference type="Proteomes" id="UP000001887">
    <property type="component" value="Chromosome"/>
</dbReference>
<keyword evidence="3 4" id="KW-0408">Iron</keyword>
<dbReference type="InterPro" id="IPR055557">
    <property type="entry name" value="DUF7133"/>
</dbReference>
<dbReference type="SMART" id="SM00567">
    <property type="entry name" value="EZ_HEAT"/>
    <property type="match status" value="3"/>
</dbReference>
<gene>
    <name evidence="6" type="ordered locus">Psta_1217</name>
</gene>